<keyword evidence="9" id="KW-1185">Reference proteome</keyword>
<evidence type="ECO:0000256" key="4">
    <source>
        <dbReference type="ARBA" id="ARBA00023136"/>
    </source>
</evidence>
<feature type="region of interest" description="Disordered" evidence="5">
    <location>
        <begin position="437"/>
        <end position="459"/>
    </location>
</feature>
<feature type="transmembrane region" description="Helical" evidence="6">
    <location>
        <begin position="112"/>
        <end position="134"/>
    </location>
</feature>
<feature type="compositionally biased region" description="Acidic residues" evidence="5">
    <location>
        <begin position="437"/>
        <end position="457"/>
    </location>
</feature>
<name>A0ABR1E7K7_NECAM</name>
<protein>
    <recommendedName>
        <fullName evidence="7">Dendritic cell-specific transmembrane protein-like domain-containing protein</fullName>
    </recommendedName>
</protein>
<dbReference type="Proteomes" id="UP001303046">
    <property type="component" value="Unassembled WGS sequence"/>
</dbReference>
<evidence type="ECO:0000313" key="9">
    <source>
        <dbReference type="Proteomes" id="UP001303046"/>
    </source>
</evidence>
<dbReference type="EMBL" id="JAVFWL010000005">
    <property type="protein sequence ID" value="KAK6758675.1"/>
    <property type="molecule type" value="Genomic_DNA"/>
</dbReference>
<dbReference type="PANTHER" id="PTHR21041:SF9">
    <property type="entry name" value="DENDRITIC CELL-SPECIFIC TRANSMEMBRANE PROTEIN-LIKE DOMAIN-CONTAINING PROTEIN"/>
    <property type="match status" value="1"/>
</dbReference>
<dbReference type="PANTHER" id="PTHR21041">
    <property type="entry name" value="DENDRITIC CELL-SPECIFIC TRANSMEMBRANE PROTEIN"/>
    <property type="match status" value="1"/>
</dbReference>
<reference evidence="8 9" key="1">
    <citation type="submission" date="2023-08" db="EMBL/GenBank/DDBJ databases">
        <title>A Necator americanus chromosomal reference genome.</title>
        <authorList>
            <person name="Ilik V."/>
            <person name="Petrzelkova K.J."/>
            <person name="Pardy F."/>
            <person name="Fuh T."/>
            <person name="Niatou-Singa F.S."/>
            <person name="Gouil Q."/>
            <person name="Baker L."/>
            <person name="Ritchie M.E."/>
            <person name="Jex A.R."/>
            <person name="Gazzola D."/>
            <person name="Li H."/>
            <person name="Toshio Fujiwara R."/>
            <person name="Zhan B."/>
            <person name="Aroian R.V."/>
            <person name="Pafco B."/>
            <person name="Schwarz E.M."/>
        </authorList>
    </citation>
    <scope>NUCLEOTIDE SEQUENCE [LARGE SCALE GENOMIC DNA]</scope>
    <source>
        <strain evidence="8 9">Aroian</strain>
        <tissue evidence="8">Whole animal</tissue>
    </source>
</reference>
<sequence length="473" mass="55227">MVVIGVDESICNFPSVAKAVVVNGYFYLMKQAFSVGTKTAEKSLFFHIETAKLIAKGATAVKKEIVDVRNMEIHYHSAGEGADDLTVHKKLKKSLTDVIENYILMFETMQTLIKWIFIPMTLFWPFITTALFTFNFNYREEYENNYLTDEFDKIDLDMMLKGRTKALPLNKDEQLLYIPRNSWKMTTREKAFYRLRITMTLILSATPFCFICMDEAVYMILSNVFYFTGLINVEYPSHYEIKVSGTGEAAEMMRSFQNVFSPLTSDIQERDERWRSCFVEPTPPDYFTIRNIILMFIAAMFLCRFQVWMSRQSLALADHFFPDRVRPRALTLYNKILQDRKNILGAVMNQQKKQLADDQMEGRETVVRRGLQSRGFIRVNCSICNEPDLRLADESNTRICVVCGAFYCIQCFSLRRYCKECQNDMQSIDRVELYYEDVSDDEESDEEEDEEAVEEYQDIQSESKYKVSGVKFP</sequence>
<dbReference type="InterPro" id="IPR051856">
    <property type="entry name" value="CSR-E3_Ligase_Protein"/>
</dbReference>
<keyword evidence="3 6" id="KW-1133">Transmembrane helix</keyword>
<feature type="transmembrane region" description="Helical" evidence="6">
    <location>
        <begin position="197"/>
        <end position="221"/>
    </location>
</feature>
<accession>A0ABR1E7K7</accession>
<evidence type="ECO:0000256" key="6">
    <source>
        <dbReference type="SAM" id="Phobius"/>
    </source>
</evidence>
<evidence type="ECO:0000256" key="5">
    <source>
        <dbReference type="SAM" id="MobiDB-lite"/>
    </source>
</evidence>
<proteinExistence type="predicted"/>
<dbReference type="Pfam" id="PF07782">
    <property type="entry name" value="DC_STAMP"/>
    <property type="match status" value="1"/>
</dbReference>
<comment type="subcellular location">
    <subcellularLocation>
        <location evidence="1">Membrane</location>
        <topology evidence="1">Multi-pass membrane protein</topology>
    </subcellularLocation>
</comment>
<feature type="domain" description="Dendritic cell-specific transmembrane protein-like" evidence="7">
    <location>
        <begin position="142"/>
        <end position="333"/>
    </location>
</feature>
<gene>
    <name evidence="8" type="primary">Necator_chrV.g20895</name>
    <name evidence="8" type="ORF">RB195_016102</name>
</gene>
<keyword evidence="2 6" id="KW-0812">Transmembrane</keyword>
<evidence type="ECO:0000256" key="2">
    <source>
        <dbReference type="ARBA" id="ARBA00022692"/>
    </source>
</evidence>
<keyword evidence="4 6" id="KW-0472">Membrane</keyword>
<evidence type="ECO:0000256" key="3">
    <source>
        <dbReference type="ARBA" id="ARBA00022989"/>
    </source>
</evidence>
<dbReference type="InterPro" id="IPR012858">
    <property type="entry name" value="DC_STAMP-like"/>
</dbReference>
<evidence type="ECO:0000259" key="7">
    <source>
        <dbReference type="Pfam" id="PF07782"/>
    </source>
</evidence>
<evidence type="ECO:0000256" key="1">
    <source>
        <dbReference type="ARBA" id="ARBA00004141"/>
    </source>
</evidence>
<organism evidence="8 9">
    <name type="scientific">Necator americanus</name>
    <name type="common">Human hookworm</name>
    <dbReference type="NCBI Taxonomy" id="51031"/>
    <lineage>
        <taxon>Eukaryota</taxon>
        <taxon>Metazoa</taxon>
        <taxon>Ecdysozoa</taxon>
        <taxon>Nematoda</taxon>
        <taxon>Chromadorea</taxon>
        <taxon>Rhabditida</taxon>
        <taxon>Rhabditina</taxon>
        <taxon>Rhabditomorpha</taxon>
        <taxon>Strongyloidea</taxon>
        <taxon>Ancylostomatidae</taxon>
        <taxon>Bunostominae</taxon>
        <taxon>Necator</taxon>
    </lineage>
</organism>
<evidence type="ECO:0000313" key="8">
    <source>
        <dbReference type="EMBL" id="KAK6758675.1"/>
    </source>
</evidence>
<comment type="caution">
    <text evidence="8">The sequence shown here is derived from an EMBL/GenBank/DDBJ whole genome shotgun (WGS) entry which is preliminary data.</text>
</comment>
<feature type="transmembrane region" description="Helical" evidence="6">
    <location>
        <begin position="288"/>
        <end position="307"/>
    </location>
</feature>